<dbReference type="Pfam" id="PF01966">
    <property type="entry name" value="HD"/>
    <property type="match status" value="1"/>
</dbReference>
<protein>
    <submittedName>
        <fullName evidence="3">HD domain-containing protein</fullName>
    </submittedName>
</protein>
<dbReference type="Gene3D" id="1.10.3210.10">
    <property type="entry name" value="Hypothetical protein af1432"/>
    <property type="match status" value="1"/>
</dbReference>
<evidence type="ECO:0000313" key="4">
    <source>
        <dbReference type="Proteomes" id="UP000317484"/>
    </source>
</evidence>
<dbReference type="EMBL" id="FXTJ01000004">
    <property type="protein sequence ID" value="SMO81043.1"/>
    <property type="molecule type" value="Genomic_DNA"/>
</dbReference>
<feature type="region of interest" description="Disordered" evidence="1">
    <location>
        <begin position="1"/>
        <end position="24"/>
    </location>
</feature>
<evidence type="ECO:0000259" key="2">
    <source>
        <dbReference type="Pfam" id="PF01966"/>
    </source>
</evidence>
<sequence length="273" mass="28916">MDATTYDRSHPGPTPARRGDPAVADLGTRGWVDRTGGQLSGAERRSLLGPVARTHAVNAAGRLSMLVGLNSGRRARVAPSMLVPPTSALTRAAVEQAERRLSPALLNHSYRTYAFGAALGALEGLTVDAGLLFAAALLHDTGLPTSDQDVDFTRSSARIARDVAEDVGLSSVATETMRTAITLHISPNVPLARGPVAYLLAAGAGVDVVGVRSWRLPPDLLAAVVEQHPRLGFKGEFSAACRTEAARVPRGRVRFLRRYGAFDLAIRLAPFRG</sequence>
<name>A0A521EAV2_9ACTN</name>
<dbReference type="SUPFAM" id="SSF109604">
    <property type="entry name" value="HD-domain/PDEase-like"/>
    <property type="match status" value="1"/>
</dbReference>
<feature type="domain" description="HD" evidence="2">
    <location>
        <begin position="106"/>
        <end position="187"/>
    </location>
</feature>
<reference evidence="3 4" key="1">
    <citation type="submission" date="2017-05" db="EMBL/GenBank/DDBJ databases">
        <authorList>
            <person name="Varghese N."/>
            <person name="Submissions S."/>
        </authorList>
    </citation>
    <scope>NUCLEOTIDE SEQUENCE [LARGE SCALE GENOMIC DNA]</scope>
    <source>
        <strain evidence="3 4">DSM 46834</strain>
    </source>
</reference>
<proteinExistence type="predicted"/>
<gene>
    <name evidence="3" type="ORF">SAMN06273567_104386</name>
</gene>
<evidence type="ECO:0000256" key="1">
    <source>
        <dbReference type="SAM" id="MobiDB-lite"/>
    </source>
</evidence>
<dbReference type="PANTHER" id="PTHR35569:SF1">
    <property type="entry name" value="CYANAMIDE HYDRATASE DDI2-RELATED"/>
    <property type="match status" value="1"/>
</dbReference>
<organism evidence="3 4">
    <name type="scientific">Geodermatophilus aquaeductus</name>
    <dbReference type="NCBI Taxonomy" id="1564161"/>
    <lineage>
        <taxon>Bacteria</taxon>
        <taxon>Bacillati</taxon>
        <taxon>Actinomycetota</taxon>
        <taxon>Actinomycetes</taxon>
        <taxon>Geodermatophilales</taxon>
        <taxon>Geodermatophilaceae</taxon>
        <taxon>Geodermatophilus</taxon>
    </lineage>
</organism>
<keyword evidence="4" id="KW-1185">Reference proteome</keyword>
<dbReference type="RefSeq" id="WP_185938325.1">
    <property type="nucleotide sequence ID" value="NZ_FXTJ01000004.1"/>
</dbReference>
<dbReference type="AlphaFoldDB" id="A0A521EAV2"/>
<dbReference type="PANTHER" id="PTHR35569">
    <property type="entry name" value="CYANAMIDE HYDRATASE DDI2-RELATED"/>
    <property type="match status" value="1"/>
</dbReference>
<feature type="compositionally biased region" description="Basic and acidic residues" evidence="1">
    <location>
        <begin position="1"/>
        <end position="10"/>
    </location>
</feature>
<dbReference type="InterPro" id="IPR006674">
    <property type="entry name" value="HD_domain"/>
</dbReference>
<dbReference type="Proteomes" id="UP000317484">
    <property type="component" value="Unassembled WGS sequence"/>
</dbReference>
<accession>A0A521EAV2</accession>
<evidence type="ECO:0000313" key="3">
    <source>
        <dbReference type="EMBL" id="SMO81043.1"/>
    </source>
</evidence>